<name>A0A2T9Y3N8_9FUNG</name>
<comment type="caution">
    <text evidence="2">The sequence shown here is derived from an EMBL/GenBank/DDBJ whole genome shotgun (WGS) entry which is preliminary data.</text>
</comment>
<organism evidence="2 3">
    <name type="scientific">Smittium megazygosporum</name>
    <dbReference type="NCBI Taxonomy" id="133381"/>
    <lineage>
        <taxon>Eukaryota</taxon>
        <taxon>Fungi</taxon>
        <taxon>Fungi incertae sedis</taxon>
        <taxon>Zoopagomycota</taxon>
        <taxon>Kickxellomycotina</taxon>
        <taxon>Harpellomycetes</taxon>
        <taxon>Harpellales</taxon>
        <taxon>Legeriomycetaceae</taxon>
        <taxon>Smittium</taxon>
    </lineage>
</organism>
<feature type="compositionally biased region" description="Basic and acidic residues" evidence="1">
    <location>
        <begin position="266"/>
        <end position="285"/>
    </location>
</feature>
<gene>
    <name evidence="2" type="ORF">BB560_006583</name>
</gene>
<dbReference type="Proteomes" id="UP000245609">
    <property type="component" value="Unassembled WGS sequence"/>
</dbReference>
<sequence length="331" mass="37306">GKDYELSIKEDYFSEDVTGRKIIRKPNPNPNCGLKSAFGVDDFLCNHTRDLEEYSCSICTLSGSIVVCMGLGNYIEDQKSDVGCMLNMIDLYNLEVWLLGLEQRFGELPSTDPAASMKDFTVILIKAMELLSQHQIKTIDPMTKNYSSRKRKFCENNNHVNHAASLLVEESFKGSLTDTTPSFMIQRALKSKKPITKVVSKTKKTNANTNNSNVESKESDNVKENCLVLSLKRKKIIVNNLTKKNTETKGGNKKFGLSSSILPGSEKNKTDFKRKQSDTESKEINYKSFRALKPETIRQKESESIVNRKPKKTLKRIKLGSKSLVNKKDGI</sequence>
<keyword evidence="3" id="KW-1185">Reference proteome</keyword>
<feature type="region of interest" description="Disordered" evidence="1">
    <location>
        <begin position="245"/>
        <end position="287"/>
    </location>
</feature>
<dbReference type="EMBL" id="MBFS01003390">
    <property type="protein sequence ID" value="PVU86923.1"/>
    <property type="molecule type" value="Genomic_DNA"/>
</dbReference>
<feature type="non-terminal residue" evidence="2">
    <location>
        <position position="1"/>
    </location>
</feature>
<reference evidence="2 3" key="1">
    <citation type="journal article" date="2018" name="MBio">
        <title>Comparative Genomics Reveals the Core Gene Toolbox for the Fungus-Insect Symbiosis.</title>
        <authorList>
            <person name="Wang Y."/>
            <person name="Stata M."/>
            <person name="Wang W."/>
            <person name="Stajich J.E."/>
            <person name="White M.M."/>
            <person name="Moncalvo J.M."/>
        </authorList>
    </citation>
    <scope>NUCLEOTIDE SEQUENCE [LARGE SCALE GENOMIC DNA]</scope>
    <source>
        <strain evidence="2 3">SC-DP-2</strain>
    </source>
</reference>
<proteinExistence type="predicted"/>
<accession>A0A2T9Y3N8</accession>
<evidence type="ECO:0000256" key="1">
    <source>
        <dbReference type="SAM" id="MobiDB-lite"/>
    </source>
</evidence>
<evidence type="ECO:0000313" key="3">
    <source>
        <dbReference type="Proteomes" id="UP000245609"/>
    </source>
</evidence>
<dbReference type="AlphaFoldDB" id="A0A2T9Y3N8"/>
<evidence type="ECO:0000313" key="2">
    <source>
        <dbReference type="EMBL" id="PVU86923.1"/>
    </source>
</evidence>
<protein>
    <submittedName>
        <fullName evidence="2">Uncharacterized protein</fullName>
    </submittedName>
</protein>